<dbReference type="PANTHER" id="PTHR31595:SF57">
    <property type="entry name" value="OS04G0481900 PROTEIN"/>
    <property type="match status" value="1"/>
</dbReference>
<dbReference type="Proteomes" id="UP000799764">
    <property type="component" value="Unassembled WGS sequence"/>
</dbReference>
<evidence type="ECO:0000313" key="11">
    <source>
        <dbReference type="Proteomes" id="UP000799764"/>
    </source>
</evidence>
<keyword evidence="6 8" id="KW-1133">Transmembrane helix</keyword>
<dbReference type="AlphaFoldDB" id="A0A9P4PGE6"/>
<evidence type="ECO:0000256" key="1">
    <source>
        <dbReference type="ARBA" id="ARBA00004141"/>
    </source>
</evidence>
<proteinExistence type="inferred from homology"/>
<keyword evidence="11" id="KW-1185">Reference proteome</keyword>
<dbReference type="GO" id="GO:0016020">
    <property type="term" value="C:membrane"/>
    <property type="evidence" value="ECO:0007669"/>
    <property type="project" value="UniProtKB-SubCell"/>
</dbReference>
<comment type="similarity">
    <text evidence="3">Belongs to the wax synthase family.</text>
</comment>
<dbReference type="GO" id="GO:0008374">
    <property type="term" value="F:O-acyltransferase activity"/>
    <property type="evidence" value="ECO:0007669"/>
    <property type="project" value="InterPro"/>
</dbReference>
<dbReference type="InterPro" id="IPR044851">
    <property type="entry name" value="Wax_synthase"/>
</dbReference>
<keyword evidence="5 8" id="KW-0812">Transmembrane</keyword>
<dbReference type="Pfam" id="PF13813">
    <property type="entry name" value="MBOAT_2"/>
    <property type="match status" value="1"/>
</dbReference>
<dbReference type="InterPro" id="IPR032805">
    <property type="entry name" value="Wax_synthase_dom"/>
</dbReference>
<evidence type="ECO:0000256" key="3">
    <source>
        <dbReference type="ARBA" id="ARBA00007282"/>
    </source>
</evidence>
<dbReference type="GO" id="GO:0006629">
    <property type="term" value="P:lipid metabolic process"/>
    <property type="evidence" value="ECO:0007669"/>
    <property type="project" value="InterPro"/>
</dbReference>
<feature type="transmembrane region" description="Helical" evidence="8">
    <location>
        <begin position="304"/>
        <end position="330"/>
    </location>
</feature>
<evidence type="ECO:0000256" key="8">
    <source>
        <dbReference type="SAM" id="Phobius"/>
    </source>
</evidence>
<evidence type="ECO:0000256" key="7">
    <source>
        <dbReference type="ARBA" id="ARBA00023136"/>
    </source>
</evidence>
<feature type="transmembrane region" description="Helical" evidence="8">
    <location>
        <begin position="244"/>
        <end position="265"/>
    </location>
</feature>
<evidence type="ECO:0000259" key="9">
    <source>
        <dbReference type="Pfam" id="PF13813"/>
    </source>
</evidence>
<evidence type="ECO:0000256" key="4">
    <source>
        <dbReference type="ARBA" id="ARBA00022679"/>
    </source>
</evidence>
<keyword evidence="4" id="KW-0808">Transferase</keyword>
<evidence type="ECO:0000256" key="5">
    <source>
        <dbReference type="ARBA" id="ARBA00022692"/>
    </source>
</evidence>
<reference evidence="10" key="1">
    <citation type="journal article" date="2020" name="Stud. Mycol.">
        <title>101 Dothideomycetes genomes: a test case for predicting lifestyles and emergence of pathogens.</title>
        <authorList>
            <person name="Haridas S."/>
            <person name="Albert R."/>
            <person name="Binder M."/>
            <person name="Bloem J."/>
            <person name="Labutti K."/>
            <person name="Salamov A."/>
            <person name="Andreopoulos B."/>
            <person name="Baker S."/>
            <person name="Barry K."/>
            <person name="Bills G."/>
            <person name="Bluhm B."/>
            <person name="Cannon C."/>
            <person name="Castanera R."/>
            <person name="Culley D."/>
            <person name="Daum C."/>
            <person name="Ezra D."/>
            <person name="Gonzalez J."/>
            <person name="Henrissat B."/>
            <person name="Kuo A."/>
            <person name="Liang C."/>
            <person name="Lipzen A."/>
            <person name="Lutzoni F."/>
            <person name="Magnuson J."/>
            <person name="Mondo S."/>
            <person name="Nolan M."/>
            <person name="Ohm R."/>
            <person name="Pangilinan J."/>
            <person name="Park H.-J."/>
            <person name="Ramirez L."/>
            <person name="Alfaro M."/>
            <person name="Sun H."/>
            <person name="Tritt A."/>
            <person name="Yoshinaga Y."/>
            <person name="Zwiers L.-H."/>
            <person name="Turgeon B."/>
            <person name="Goodwin S."/>
            <person name="Spatafora J."/>
            <person name="Crous P."/>
            <person name="Grigoriev I."/>
        </authorList>
    </citation>
    <scope>NUCLEOTIDE SEQUENCE</scope>
    <source>
        <strain evidence="10">CBS 690.94</strain>
    </source>
</reference>
<accession>A0A9P4PGE6</accession>
<name>A0A9P4PGE6_9PLEO</name>
<sequence length="344" mass="39368">MVALCFMPGSRVSVTKDKTEELNTSWKAGWKRAYNARGIGLAWENPCLWPEQKSTIVFAKPSNDTFKDKPVEAPASRHSLATRGKWSAVLIHCVYLLLNYVAMELYFEYRVSATVGGFVATDMSPEKEGILRRLYQQSHSQELVTSPVTVREVQIRLLLAANKFIPDVLTLSAFHDLLAIIFIATGIDQPWEWPPLFGPVSEAYTMRRFWANFWHRLVYKSFNFHASTFTKTLRIPQGTSFSRILNNCLVFVLSALMHATVTWLYGGRCAWGRGTMVFWCIQPLSFVLEGVAQYTWKQYRKNSLWWANASVVAAFERVVGYGWVVAWLMWCAPKADFAFQNCRA</sequence>
<comment type="pathway">
    <text evidence="2">Secondary metabolite biosynthesis.</text>
</comment>
<feature type="transmembrane region" description="Helical" evidence="8">
    <location>
        <begin position="271"/>
        <end position="292"/>
    </location>
</feature>
<evidence type="ECO:0000256" key="6">
    <source>
        <dbReference type="ARBA" id="ARBA00022989"/>
    </source>
</evidence>
<protein>
    <recommendedName>
        <fullName evidence="9">Wax synthase domain-containing protein</fullName>
    </recommendedName>
</protein>
<keyword evidence="7 8" id="KW-0472">Membrane</keyword>
<evidence type="ECO:0000256" key="2">
    <source>
        <dbReference type="ARBA" id="ARBA00005179"/>
    </source>
</evidence>
<dbReference type="EMBL" id="MU001502">
    <property type="protein sequence ID" value="KAF2443656.1"/>
    <property type="molecule type" value="Genomic_DNA"/>
</dbReference>
<dbReference type="PANTHER" id="PTHR31595">
    <property type="entry name" value="LONG-CHAIN-ALCOHOL O-FATTY-ACYLTRANSFERASE 3-RELATED"/>
    <property type="match status" value="1"/>
</dbReference>
<comment type="caution">
    <text evidence="10">The sequence shown here is derived from an EMBL/GenBank/DDBJ whole genome shotgun (WGS) entry which is preliminary data.</text>
</comment>
<feature type="domain" description="Wax synthase" evidence="9">
    <location>
        <begin position="193"/>
        <end position="280"/>
    </location>
</feature>
<comment type="subcellular location">
    <subcellularLocation>
        <location evidence="1">Membrane</location>
        <topology evidence="1">Multi-pass membrane protein</topology>
    </subcellularLocation>
</comment>
<dbReference type="OrthoDB" id="1077582at2759"/>
<organism evidence="10 11">
    <name type="scientific">Karstenula rhodostoma CBS 690.94</name>
    <dbReference type="NCBI Taxonomy" id="1392251"/>
    <lineage>
        <taxon>Eukaryota</taxon>
        <taxon>Fungi</taxon>
        <taxon>Dikarya</taxon>
        <taxon>Ascomycota</taxon>
        <taxon>Pezizomycotina</taxon>
        <taxon>Dothideomycetes</taxon>
        <taxon>Pleosporomycetidae</taxon>
        <taxon>Pleosporales</taxon>
        <taxon>Massarineae</taxon>
        <taxon>Didymosphaeriaceae</taxon>
        <taxon>Karstenula</taxon>
    </lineage>
</organism>
<gene>
    <name evidence="10" type="ORF">P171DRAFT_486378</name>
</gene>
<evidence type="ECO:0000313" key="10">
    <source>
        <dbReference type="EMBL" id="KAF2443656.1"/>
    </source>
</evidence>